<dbReference type="HAMAP" id="MF_00115">
    <property type="entry name" value="MscL"/>
    <property type="match status" value="1"/>
</dbReference>
<keyword evidence="3 9" id="KW-1003">Cell membrane</keyword>
<sequence>MKKFFKDFKSFMMKGNVLNLAVAVIIGGAFGKIIASMVKDILMPVISILIGKNGFENYKYIITEANPDLGIVENAINYGLFFQNVIDFIIVAFVIYIIVRLVTKATILANQKQLEEEKAKKAEEERIKKEKDALEAKQPKVQDLLMDIKILLEKNLKAQKE</sequence>
<dbReference type="Gene3D" id="1.10.1200.120">
    <property type="entry name" value="Large-conductance mechanosensitive channel, MscL, domain 1"/>
    <property type="match status" value="1"/>
</dbReference>
<dbReference type="AlphaFoldDB" id="A0AAW6U441"/>
<keyword evidence="12" id="KW-1185">Reference proteome</keyword>
<protein>
    <recommendedName>
        <fullName evidence="9">Large-conductance mechanosensitive channel</fullName>
    </recommendedName>
</protein>
<dbReference type="Pfam" id="PF01741">
    <property type="entry name" value="MscL"/>
    <property type="match status" value="1"/>
</dbReference>
<dbReference type="PANTHER" id="PTHR30266">
    <property type="entry name" value="MECHANOSENSITIVE CHANNEL MSCL"/>
    <property type="match status" value="1"/>
</dbReference>
<evidence type="ECO:0000256" key="5">
    <source>
        <dbReference type="ARBA" id="ARBA00022989"/>
    </source>
</evidence>
<keyword evidence="2 9" id="KW-0813">Transport</keyword>
<comment type="similarity">
    <text evidence="9">Belongs to the MscL family.</text>
</comment>
<reference evidence="11" key="1">
    <citation type="submission" date="2023-05" db="EMBL/GenBank/DDBJ databases">
        <title>Mariniplasma microaerophilum sp. nov., a novel anaerobic mollicute isolated from terrestrial mud volcano, Taman Peninsula, Russia.</title>
        <authorList>
            <person name="Khomyakova M.A."/>
            <person name="Merkel A.Y."/>
            <person name="Slobodkin A.I."/>
        </authorList>
    </citation>
    <scope>NUCLEOTIDE SEQUENCE</scope>
    <source>
        <strain evidence="11">M4Ah</strain>
    </source>
</reference>
<keyword evidence="7 9" id="KW-0472">Membrane</keyword>
<dbReference type="InterPro" id="IPR036019">
    <property type="entry name" value="MscL_channel"/>
</dbReference>
<dbReference type="GO" id="GO:0005886">
    <property type="term" value="C:plasma membrane"/>
    <property type="evidence" value="ECO:0007669"/>
    <property type="project" value="UniProtKB-SubCell"/>
</dbReference>
<dbReference type="SUPFAM" id="SSF81330">
    <property type="entry name" value="Gated mechanosensitive channel"/>
    <property type="match status" value="1"/>
</dbReference>
<keyword evidence="4 9" id="KW-0812">Transmembrane</keyword>
<dbReference type="PANTHER" id="PTHR30266:SF2">
    <property type="entry name" value="LARGE-CONDUCTANCE MECHANOSENSITIVE CHANNEL"/>
    <property type="match status" value="1"/>
</dbReference>
<accession>A0AAW6U441</accession>
<keyword evidence="10" id="KW-0175">Coiled coil</keyword>
<organism evidence="11 12">
    <name type="scientific">Peloplasma aerotolerans</name>
    <dbReference type="NCBI Taxonomy" id="3044389"/>
    <lineage>
        <taxon>Bacteria</taxon>
        <taxon>Bacillati</taxon>
        <taxon>Mycoplasmatota</taxon>
        <taxon>Mollicutes</taxon>
        <taxon>Acholeplasmatales</taxon>
        <taxon>Acholeplasmataceae</taxon>
        <taxon>Peloplasma</taxon>
    </lineage>
</organism>
<dbReference type="NCBIfam" id="TIGR00220">
    <property type="entry name" value="mscL"/>
    <property type="match status" value="1"/>
</dbReference>
<feature type="coiled-coil region" evidence="10">
    <location>
        <begin position="104"/>
        <end position="161"/>
    </location>
</feature>
<evidence type="ECO:0000256" key="9">
    <source>
        <dbReference type="HAMAP-Rule" id="MF_00115"/>
    </source>
</evidence>
<name>A0AAW6U441_9MOLU</name>
<evidence type="ECO:0000256" key="3">
    <source>
        <dbReference type="ARBA" id="ARBA00022475"/>
    </source>
</evidence>
<comment type="subcellular location">
    <subcellularLocation>
        <location evidence="9">Cell membrane</location>
        <topology evidence="9">Multi-pass membrane protein</topology>
    </subcellularLocation>
    <subcellularLocation>
        <location evidence="1">Membrane</location>
        <topology evidence="1">Multi-pass membrane protein</topology>
    </subcellularLocation>
</comment>
<evidence type="ECO:0000256" key="2">
    <source>
        <dbReference type="ARBA" id="ARBA00022448"/>
    </source>
</evidence>
<keyword evidence="6 9" id="KW-0406">Ion transport</keyword>
<dbReference type="GO" id="GO:0008381">
    <property type="term" value="F:mechanosensitive monoatomic ion channel activity"/>
    <property type="evidence" value="ECO:0007669"/>
    <property type="project" value="UniProtKB-UniRule"/>
</dbReference>
<dbReference type="PRINTS" id="PR01264">
    <property type="entry name" value="MECHCHANNEL"/>
</dbReference>
<evidence type="ECO:0000256" key="7">
    <source>
        <dbReference type="ARBA" id="ARBA00023136"/>
    </source>
</evidence>
<dbReference type="EMBL" id="JASCXW010000008">
    <property type="protein sequence ID" value="MDI6452662.1"/>
    <property type="molecule type" value="Genomic_DNA"/>
</dbReference>
<gene>
    <name evidence="9 11" type="primary">mscL</name>
    <name evidence="11" type="ORF">QJ521_03700</name>
</gene>
<keyword evidence="5 9" id="KW-1133">Transmembrane helix</keyword>
<evidence type="ECO:0000256" key="1">
    <source>
        <dbReference type="ARBA" id="ARBA00004141"/>
    </source>
</evidence>
<dbReference type="InterPro" id="IPR037673">
    <property type="entry name" value="MSC/AndL"/>
</dbReference>
<dbReference type="Proteomes" id="UP001431532">
    <property type="component" value="Unassembled WGS sequence"/>
</dbReference>
<comment type="function">
    <text evidence="9">Channel that opens in response to stretch forces in the membrane lipid bilayer. May participate in the regulation of osmotic pressure changes within the cell.</text>
</comment>
<evidence type="ECO:0000256" key="4">
    <source>
        <dbReference type="ARBA" id="ARBA00022692"/>
    </source>
</evidence>
<dbReference type="InterPro" id="IPR001185">
    <property type="entry name" value="MS_channel"/>
</dbReference>
<evidence type="ECO:0000256" key="8">
    <source>
        <dbReference type="ARBA" id="ARBA00023303"/>
    </source>
</evidence>
<feature type="transmembrane region" description="Helical" evidence="9">
    <location>
        <begin position="81"/>
        <end position="102"/>
    </location>
</feature>
<evidence type="ECO:0000256" key="10">
    <source>
        <dbReference type="SAM" id="Coils"/>
    </source>
</evidence>
<comment type="caution">
    <text evidence="9">Lacks conserved residue(s) required for the propagation of feature annotation.</text>
</comment>
<proteinExistence type="inferred from homology"/>
<keyword evidence="8 9" id="KW-0407">Ion channel</keyword>
<comment type="caution">
    <text evidence="11">The sequence shown here is derived from an EMBL/GenBank/DDBJ whole genome shotgun (WGS) entry which is preliminary data.</text>
</comment>
<evidence type="ECO:0000313" key="11">
    <source>
        <dbReference type="EMBL" id="MDI6452662.1"/>
    </source>
</evidence>
<comment type="subunit">
    <text evidence="9">Homopentamer.</text>
</comment>
<dbReference type="RefSeq" id="WP_282839080.1">
    <property type="nucleotide sequence ID" value="NZ_JASCXW010000008.1"/>
</dbReference>
<evidence type="ECO:0000256" key="6">
    <source>
        <dbReference type="ARBA" id="ARBA00023065"/>
    </source>
</evidence>
<evidence type="ECO:0000313" key="12">
    <source>
        <dbReference type="Proteomes" id="UP001431532"/>
    </source>
</evidence>